<evidence type="ECO:0000259" key="3">
    <source>
        <dbReference type="PROSITE" id="PS50977"/>
    </source>
</evidence>
<reference evidence="4 5" key="1">
    <citation type="submission" date="2020-08" db="EMBL/GenBank/DDBJ databases">
        <title>Genomic Encyclopedia of Type Strains, Phase IV (KMG-IV): sequencing the most valuable type-strain genomes for metagenomic binning, comparative biology and taxonomic classification.</title>
        <authorList>
            <person name="Goeker M."/>
        </authorList>
    </citation>
    <scope>NUCLEOTIDE SEQUENCE [LARGE SCALE GENOMIC DNA]</scope>
    <source>
        <strain evidence="4 5">DSM 40141</strain>
    </source>
</reference>
<name>A0A7X0LQ32_9ACTN</name>
<keyword evidence="5" id="KW-1185">Reference proteome</keyword>
<keyword evidence="1 2" id="KW-0238">DNA-binding</keyword>
<evidence type="ECO:0000313" key="5">
    <source>
        <dbReference type="Proteomes" id="UP000540423"/>
    </source>
</evidence>
<dbReference type="EMBL" id="JACHEM010000007">
    <property type="protein sequence ID" value="MBB6436605.1"/>
    <property type="molecule type" value="Genomic_DNA"/>
</dbReference>
<dbReference type="Proteomes" id="UP000540423">
    <property type="component" value="Unassembled WGS sequence"/>
</dbReference>
<dbReference type="SUPFAM" id="SSF46689">
    <property type="entry name" value="Homeodomain-like"/>
    <property type="match status" value="1"/>
</dbReference>
<dbReference type="InterPro" id="IPR050109">
    <property type="entry name" value="HTH-type_TetR-like_transc_reg"/>
</dbReference>
<dbReference type="InterPro" id="IPR001647">
    <property type="entry name" value="HTH_TetR"/>
</dbReference>
<dbReference type="PRINTS" id="PR00455">
    <property type="entry name" value="HTHTETR"/>
</dbReference>
<comment type="caution">
    <text evidence="4">The sequence shown here is derived from an EMBL/GenBank/DDBJ whole genome shotgun (WGS) entry which is preliminary data.</text>
</comment>
<dbReference type="PANTHER" id="PTHR30055:SF226">
    <property type="entry name" value="HTH-TYPE TRANSCRIPTIONAL REGULATOR PKSA"/>
    <property type="match status" value="1"/>
</dbReference>
<gene>
    <name evidence="4" type="ORF">HNQ79_003078</name>
</gene>
<dbReference type="GO" id="GO:0003700">
    <property type="term" value="F:DNA-binding transcription factor activity"/>
    <property type="evidence" value="ECO:0007669"/>
    <property type="project" value="TreeGrafter"/>
</dbReference>
<dbReference type="PROSITE" id="PS50977">
    <property type="entry name" value="HTH_TETR_2"/>
    <property type="match status" value="1"/>
</dbReference>
<dbReference type="GO" id="GO:0000976">
    <property type="term" value="F:transcription cis-regulatory region binding"/>
    <property type="evidence" value="ECO:0007669"/>
    <property type="project" value="TreeGrafter"/>
</dbReference>
<dbReference type="RefSeq" id="WP_185031204.1">
    <property type="nucleotide sequence ID" value="NZ_BNBN01000010.1"/>
</dbReference>
<dbReference type="Pfam" id="PF00440">
    <property type="entry name" value="TetR_N"/>
    <property type="match status" value="1"/>
</dbReference>
<dbReference type="Gene3D" id="1.10.357.10">
    <property type="entry name" value="Tetracycline Repressor, domain 2"/>
    <property type="match status" value="1"/>
</dbReference>
<dbReference type="InterPro" id="IPR009057">
    <property type="entry name" value="Homeodomain-like_sf"/>
</dbReference>
<feature type="DNA-binding region" description="H-T-H motif" evidence="2">
    <location>
        <begin position="34"/>
        <end position="53"/>
    </location>
</feature>
<proteinExistence type="predicted"/>
<evidence type="ECO:0000313" key="4">
    <source>
        <dbReference type="EMBL" id="MBB6436605.1"/>
    </source>
</evidence>
<protein>
    <submittedName>
        <fullName evidence="4">AcrR family transcriptional regulator</fullName>
    </submittedName>
</protein>
<evidence type="ECO:0000256" key="2">
    <source>
        <dbReference type="PROSITE-ProRule" id="PRU00335"/>
    </source>
</evidence>
<organism evidence="4 5">
    <name type="scientific">Streptomyces candidus</name>
    <dbReference type="NCBI Taxonomy" id="67283"/>
    <lineage>
        <taxon>Bacteria</taxon>
        <taxon>Bacillati</taxon>
        <taxon>Actinomycetota</taxon>
        <taxon>Actinomycetes</taxon>
        <taxon>Kitasatosporales</taxon>
        <taxon>Streptomycetaceae</taxon>
        <taxon>Streptomyces</taxon>
    </lineage>
</organism>
<feature type="domain" description="HTH tetR-type" evidence="3">
    <location>
        <begin position="11"/>
        <end position="71"/>
    </location>
</feature>
<dbReference type="PANTHER" id="PTHR30055">
    <property type="entry name" value="HTH-TYPE TRANSCRIPTIONAL REGULATOR RUTR"/>
    <property type="match status" value="1"/>
</dbReference>
<dbReference type="AlphaFoldDB" id="A0A7X0LQ32"/>
<accession>A0A7X0LQ32</accession>
<sequence length="356" mass="37222">MGRLTRAEVQELNRRKVLEAACEEFGACGFRDAKIDRIAERAGLTRGAVYSNFPGKRALYFAVLADLAVRTPTPAAPPEYAGTVREALGALARVRVSRFPLTGAPEPEDRLAMDLPSVVLADTQTRQPYGQLLKLHATVLGLALEHLGGSTRRLVPMAETVLTLLHGADQLAAAAPGFVDPFQVVAACEQLAELAPQHGEWAPPHLPYVPKARPVDEPWAPPAATDALRGETARLADDGVVAVLGLHRLEAAEEAVRAAAQPRQTAVTVALVTGEPGELGPLARLTVADLGAGLRQAFPRGSWPPVRIVHDESGAVAAAVGVSAVSDATETAVRIAGGRIVARAEGRGACHAAAGA</sequence>
<evidence type="ECO:0000256" key="1">
    <source>
        <dbReference type="ARBA" id="ARBA00023125"/>
    </source>
</evidence>